<dbReference type="Pfam" id="PF00462">
    <property type="entry name" value="Glutaredoxin"/>
    <property type="match status" value="1"/>
</dbReference>
<evidence type="ECO:0000259" key="1">
    <source>
        <dbReference type="Pfam" id="PF00462"/>
    </source>
</evidence>
<dbReference type="CDD" id="cd03419">
    <property type="entry name" value="GRX_GRXh_1_2_like"/>
    <property type="match status" value="1"/>
</dbReference>
<accession>A0ABP1DJX7</accession>
<dbReference type="InterPro" id="IPR014025">
    <property type="entry name" value="Glutaredoxin_subgr"/>
</dbReference>
<feature type="domain" description="Glutaredoxin" evidence="1">
    <location>
        <begin position="149"/>
        <end position="208"/>
    </location>
</feature>
<dbReference type="Proteomes" id="UP001497453">
    <property type="component" value="Chromosome 4"/>
</dbReference>
<gene>
    <name evidence="2" type="ORF">GFSPODELE1_LOCUS6289</name>
</gene>
<reference evidence="3" key="1">
    <citation type="submission" date="2024-04" db="EMBL/GenBank/DDBJ databases">
        <authorList>
            <person name="Shaw F."/>
            <person name="Minotto A."/>
        </authorList>
    </citation>
    <scope>NUCLEOTIDE SEQUENCE [LARGE SCALE GENOMIC DNA]</scope>
</reference>
<dbReference type="PANTHER" id="PTHR45694:SF5">
    <property type="entry name" value="GLUTAREDOXIN 2"/>
    <property type="match status" value="1"/>
</dbReference>
<dbReference type="EMBL" id="OZ037947">
    <property type="protein sequence ID" value="CAL1707279.1"/>
    <property type="molecule type" value="Genomic_DNA"/>
</dbReference>
<keyword evidence="3" id="KW-1185">Reference proteome</keyword>
<dbReference type="InterPro" id="IPR011899">
    <property type="entry name" value="Glutaredoxin_euk/vir"/>
</dbReference>
<dbReference type="PANTHER" id="PTHR45694">
    <property type="entry name" value="GLUTAREDOXIN 2"/>
    <property type="match status" value="1"/>
</dbReference>
<proteinExistence type="predicted"/>
<dbReference type="PRINTS" id="PR00160">
    <property type="entry name" value="GLUTAREDOXIN"/>
</dbReference>
<dbReference type="InterPro" id="IPR002109">
    <property type="entry name" value="Glutaredoxin"/>
</dbReference>
<evidence type="ECO:0000313" key="3">
    <source>
        <dbReference type="Proteomes" id="UP001497453"/>
    </source>
</evidence>
<protein>
    <recommendedName>
        <fullName evidence="1">Glutaredoxin domain-containing protein</fullName>
    </recommendedName>
</protein>
<name>A0ABP1DJX7_9APHY</name>
<evidence type="ECO:0000313" key="2">
    <source>
        <dbReference type="EMBL" id="CAL1707279.1"/>
    </source>
</evidence>
<dbReference type="PROSITE" id="PS51354">
    <property type="entry name" value="GLUTAREDOXIN_2"/>
    <property type="match status" value="1"/>
</dbReference>
<dbReference type="InterPro" id="IPR036249">
    <property type="entry name" value="Thioredoxin-like_sf"/>
</dbReference>
<dbReference type="NCBIfam" id="TIGR02180">
    <property type="entry name" value="GRX_euk"/>
    <property type="match status" value="1"/>
</dbReference>
<organism evidence="2 3">
    <name type="scientific">Somion occarium</name>
    <dbReference type="NCBI Taxonomy" id="3059160"/>
    <lineage>
        <taxon>Eukaryota</taxon>
        <taxon>Fungi</taxon>
        <taxon>Dikarya</taxon>
        <taxon>Basidiomycota</taxon>
        <taxon>Agaricomycotina</taxon>
        <taxon>Agaricomycetes</taxon>
        <taxon>Polyporales</taxon>
        <taxon>Cerrenaceae</taxon>
        <taxon>Somion</taxon>
    </lineage>
</organism>
<dbReference type="SUPFAM" id="SSF52833">
    <property type="entry name" value="Thioredoxin-like"/>
    <property type="match status" value="1"/>
</dbReference>
<dbReference type="Gene3D" id="3.40.30.10">
    <property type="entry name" value="Glutaredoxin"/>
    <property type="match status" value="1"/>
</dbReference>
<sequence length="241" mass="26789">MKSTNSPKPASPYRRRRILWFLILATAGALFYISTHSDSISWSLPSSLKDVGFSPSSSRVSKVAEAKAQAQAEAAQRRIRVQEIHGLLHFVTAYPDKRLDEEDGSIAVAGLGLVKVNPEEKIDLRVFSPDGDDNWEKHLKTLRTEHPLIVFSKTYCPFSRSAKKLLESYQISPAPTIVELDTRSDGQVIQSLLGRLTGRRTVPNILVQADSIGGSDDIHEMHDEHKLKTLLEEAGLEIHGI</sequence>